<keyword evidence="3 9" id="KW-1003">Cell membrane</keyword>
<feature type="transmembrane region" description="Helical" evidence="9">
    <location>
        <begin position="484"/>
        <end position="503"/>
    </location>
</feature>
<evidence type="ECO:0000313" key="14">
    <source>
        <dbReference type="Proteomes" id="UP001139451"/>
    </source>
</evidence>
<dbReference type="HAMAP" id="MF_01463_B">
    <property type="entry name" value="SecD_B"/>
    <property type="match status" value="1"/>
</dbReference>
<dbReference type="InterPro" id="IPR001036">
    <property type="entry name" value="Acrflvin-R"/>
</dbReference>
<keyword evidence="5 9" id="KW-0653">Protein transport</keyword>
<keyword evidence="14" id="KW-1185">Reference proteome</keyword>
<feature type="domain" description="Protein translocase subunit SecDF P1" evidence="11">
    <location>
        <begin position="161"/>
        <end position="219"/>
    </location>
</feature>
<evidence type="ECO:0000256" key="8">
    <source>
        <dbReference type="ARBA" id="ARBA00023136"/>
    </source>
</evidence>
<dbReference type="Pfam" id="PF07549">
    <property type="entry name" value="Sec_GG"/>
    <property type="match status" value="1"/>
</dbReference>
<feature type="domain" description="Protein export membrane protein SecD/SecF C-terminal" evidence="10">
    <location>
        <begin position="366"/>
        <end position="537"/>
    </location>
</feature>
<proteinExistence type="inferred from homology"/>
<comment type="subunit">
    <text evidence="9">Forms a complex with SecF. Part of the essential Sec protein translocation apparatus which comprises SecA, SecYEG and auxiliary proteins SecDF-YajC and YidC.</text>
</comment>
<evidence type="ECO:0000256" key="9">
    <source>
        <dbReference type="HAMAP-Rule" id="MF_01463"/>
    </source>
</evidence>
<protein>
    <recommendedName>
        <fullName evidence="9">Protein translocase subunit SecD</fullName>
    </recommendedName>
</protein>
<gene>
    <name evidence="9 13" type="primary">secD</name>
    <name evidence="13" type="ORF">M9978_00155</name>
</gene>
<dbReference type="SUPFAM" id="SSF82866">
    <property type="entry name" value="Multidrug efflux transporter AcrB transmembrane domain"/>
    <property type="match status" value="1"/>
</dbReference>
<evidence type="ECO:0000259" key="11">
    <source>
        <dbReference type="Pfam" id="PF21760"/>
    </source>
</evidence>
<dbReference type="GO" id="GO:0005886">
    <property type="term" value="C:plasma membrane"/>
    <property type="evidence" value="ECO:0007669"/>
    <property type="project" value="UniProtKB-SubCell"/>
</dbReference>
<keyword evidence="4 9" id="KW-0812">Transmembrane</keyword>
<keyword evidence="8 9" id="KW-0472">Membrane</keyword>
<dbReference type="Gene3D" id="3.30.1360.200">
    <property type="match status" value="1"/>
</dbReference>
<evidence type="ECO:0000256" key="7">
    <source>
        <dbReference type="ARBA" id="ARBA00023010"/>
    </source>
</evidence>
<dbReference type="PRINTS" id="PR00702">
    <property type="entry name" value="ACRIFLAVINRP"/>
</dbReference>
<feature type="transmembrane region" description="Helical" evidence="9">
    <location>
        <begin position="509"/>
        <end position="533"/>
    </location>
</feature>
<sequence length="547" mass="58953">MLDFPKWKVWAVWASIAVCLLLAIPSFVPESARAKWPGWIPQPVVNLGLDLAGGSSILLEADTADLAKTRLSAKRDEIETEFRRQDPRIDIGDISMRDGVISFMVRDVTKVDAARERLLQLTGSGAGMTGQREWTIEVRDGTRFVVTQTKAGLEQAVKQAMADAREVVDRRINALGTLEPTIVLQGANRILVEVPGLKDPEALKALLGKTARLEFKLVDINANPADLAKGNAPIGSEILPYPNAPGGIPYVAYPTQQGHQPQIALKRQTIVSGDQLINANQEYDQQQQVVVGFTFDGQGGRRFAQATQQNVGKPFAIIVDGSVISAPNINEPILGGRGQISGGFTVESANELAIALRSGKLPVALKVVEERTVSAELGEESIQKGIIAGIVGTLALILFMLLTYVRFGVYTTAALVVNAIMIFGIMAFFGATLTLPGIAGFVLTIGAAVDANVLINERIREEQRIRNRAAVSSVEFGYKEASRAIFDANITNVISAAIMFVFGSGPIRGFAVVLAIGIVTSVFTGVTFTRLLVADWLKRNRPKSINI</sequence>
<keyword evidence="2 9" id="KW-0813">Transport</keyword>
<comment type="caution">
    <text evidence="9">Lacks conserved residue(s) required for the propagation of feature annotation.</text>
</comment>
<evidence type="ECO:0000256" key="1">
    <source>
        <dbReference type="ARBA" id="ARBA00004651"/>
    </source>
</evidence>
<dbReference type="Pfam" id="PF21760">
    <property type="entry name" value="SecD_1st"/>
    <property type="match status" value="1"/>
</dbReference>
<dbReference type="GO" id="GO:0015450">
    <property type="term" value="F:protein-transporting ATPase activity"/>
    <property type="evidence" value="ECO:0007669"/>
    <property type="project" value="InterPro"/>
</dbReference>
<dbReference type="PANTHER" id="PTHR30081:SF1">
    <property type="entry name" value="PROTEIN TRANSLOCASE SUBUNIT SECD"/>
    <property type="match status" value="1"/>
</dbReference>
<dbReference type="InterPro" id="IPR054384">
    <property type="entry name" value="SecDF_P1_head"/>
</dbReference>
<feature type="transmembrane region" description="Helical" evidence="9">
    <location>
        <begin position="386"/>
        <end position="405"/>
    </location>
</feature>
<dbReference type="Proteomes" id="UP001139451">
    <property type="component" value="Unassembled WGS sequence"/>
</dbReference>
<evidence type="ECO:0000259" key="10">
    <source>
        <dbReference type="Pfam" id="PF02355"/>
    </source>
</evidence>
<dbReference type="InterPro" id="IPR048634">
    <property type="entry name" value="SecD_SecF_C"/>
</dbReference>
<comment type="subcellular location">
    <subcellularLocation>
        <location evidence="1 9">Cell membrane</location>
        <topology evidence="1 9">Multi-pass membrane protein</topology>
    </subcellularLocation>
</comment>
<dbReference type="InterPro" id="IPR005791">
    <property type="entry name" value="SecD"/>
</dbReference>
<comment type="similarity">
    <text evidence="9">Belongs to the SecD/SecF family. SecD subfamily.</text>
</comment>
<feature type="transmembrane region" description="Helical" evidence="9">
    <location>
        <begin position="437"/>
        <end position="455"/>
    </location>
</feature>
<dbReference type="GO" id="GO:0065002">
    <property type="term" value="P:intracellular protein transmembrane transport"/>
    <property type="evidence" value="ECO:0007669"/>
    <property type="project" value="UniProtKB-UniRule"/>
</dbReference>
<evidence type="ECO:0000256" key="3">
    <source>
        <dbReference type="ARBA" id="ARBA00022475"/>
    </source>
</evidence>
<accession>A0A9X2KIX8</accession>
<evidence type="ECO:0000256" key="6">
    <source>
        <dbReference type="ARBA" id="ARBA00022989"/>
    </source>
</evidence>
<feature type="transmembrane region" description="Helical" evidence="9">
    <location>
        <begin position="412"/>
        <end position="431"/>
    </location>
</feature>
<dbReference type="RefSeq" id="WP_254290765.1">
    <property type="nucleotide sequence ID" value="NZ_JAMLDX010000001.1"/>
</dbReference>
<dbReference type="InterPro" id="IPR055344">
    <property type="entry name" value="SecD_SecF_C_bact"/>
</dbReference>
<dbReference type="EMBL" id="JAMLDX010000001">
    <property type="protein sequence ID" value="MCP3728829.1"/>
    <property type="molecule type" value="Genomic_DNA"/>
</dbReference>
<comment type="caution">
    <text evidence="13">The sequence shown here is derived from an EMBL/GenBank/DDBJ whole genome shotgun (WGS) entry which is preliminary data.</text>
</comment>
<dbReference type="NCBIfam" id="TIGR00916">
    <property type="entry name" value="2A0604s01"/>
    <property type="match status" value="1"/>
</dbReference>
<evidence type="ECO:0000256" key="2">
    <source>
        <dbReference type="ARBA" id="ARBA00022448"/>
    </source>
</evidence>
<keyword evidence="7 9" id="KW-0811">Translocation</keyword>
<dbReference type="InterPro" id="IPR048631">
    <property type="entry name" value="SecD_1st"/>
</dbReference>
<dbReference type="GO" id="GO:0043952">
    <property type="term" value="P:protein transport by the Sec complex"/>
    <property type="evidence" value="ECO:0007669"/>
    <property type="project" value="UniProtKB-UniRule"/>
</dbReference>
<organism evidence="13 14">
    <name type="scientific">Sphingomonas tagetis</name>
    <dbReference type="NCBI Taxonomy" id="2949092"/>
    <lineage>
        <taxon>Bacteria</taxon>
        <taxon>Pseudomonadati</taxon>
        <taxon>Pseudomonadota</taxon>
        <taxon>Alphaproteobacteria</taxon>
        <taxon>Sphingomonadales</taxon>
        <taxon>Sphingomonadaceae</taxon>
        <taxon>Sphingomonas</taxon>
    </lineage>
</organism>
<evidence type="ECO:0000313" key="13">
    <source>
        <dbReference type="EMBL" id="MCP3728829.1"/>
    </source>
</evidence>
<dbReference type="PANTHER" id="PTHR30081">
    <property type="entry name" value="PROTEIN-EXPORT MEMBRANE PROTEIN SEC"/>
    <property type="match status" value="1"/>
</dbReference>
<evidence type="ECO:0000259" key="12">
    <source>
        <dbReference type="Pfam" id="PF22599"/>
    </source>
</evidence>
<dbReference type="NCBIfam" id="TIGR01129">
    <property type="entry name" value="secD"/>
    <property type="match status" value="1"/>
</dbReference>
<evidence type="ECO:0000256" key="4">
    <source>
        <dbReference type="ARBA" id="ARBA00022692"/>
    </source>
</evidence>
<dbReference type="FunFam" id="1.20.1640.10:FF:000004">
    <property type="entry name" value="Protein translocase subunit SecD"/>
    <property type="match status" value="1"/>
</dbReference>
<dbReference type="InterPro" id="IPR022813">
    <property type="entry name" value="SecD/SecF_arch_bac"/>
</dbReference>
<dbReference type="GO" id="GO:0006605">
    <property type="term" value="P:protein targeting"/>
    <property type="evidence" value="ECO:0007669"/>
    <property type="project" value="UniProtKB-UniRule"/>
</dbReference>
<evidence type="ECO:0000256" key="5">
    <source>
        <dbReference type="ARBA" id="ARBA00022927"/>
    </source>
</evidence>
<dbReference type="Pfam" id="PF22599">
    <property type="entry name" value="SecDF_P1_head"/>
    <property type="match status" value="1"/>
</dbReference>
<reference evidence="13" key="1">
    <citation type="submission" date="2022-05" db="EMBL/GenBank/DDBJ databases">
        <title>Sphingomonas sp. strain MG17 Genome sequencing and assembly.</title>
        <authorList>
            <person name="Kim I."/>
        </authorList>
    </citation>
    <scope>NUCLEOTIDE SEQUENCE</scope>
    <source>
        <strain evidence="13">MG17</strain>
    </source>
</reference>
<dbReference type="InterPro" id="IPR022646">
    <property type="entry name" value="SecD/SecF_CS"/>
</dbReference>
<dbReference type="Gene3D" id="3.30.70.3400">
    <property type="match status" value="1"/>
</dbReference>
<name>A0A9X2KIX8_9SPHN</name>
<dbReference type="AlphaFoldDB" id="A0A9X2KIX8"/>
<dbReference type="Pfam" id="PF02355">
    <property type="entry name" value="SecD_SecF_C"/>
    <property type="match status" value="1"/>
</dbReference>
<keyword evidence="6 9" id="KW-1133">Transmembrane helix</keyword>
<comment type="function">
    <text evidence="9">Part of the Sec protein translocase complex. Interacts with the SecYEG preprotein conducting channel. SecDF uses the proton motive force (PMF) to complete protein translocation after the ATP-dependent function of SecA.</text>
</comment>
<feature type="domain" description="SecDF P1 head subdomain" evidence="12">
    <location>
        <begin position="255"/>
        <end position="363"/>
    </location>
</feature>